<evidence type="ECO:0000313" key="12">
    <source>
        <dbReference type="EMBL" id="KAL3798725.1"/>
    </source>
</evidence>
<dbReference type="GO" id="GO:0005886">
    <property type="term" value="C:plasma membrane"/>
    <property type="evidence" value="ECO:0007669"/>
    <property type="project" value="UniProtKB-SubCell"/>
</dbReference>
<gene>
    <name evidence="12" type="ORF">ACHAWO_002658</name>
</gene>
<dbReference type="GO" id="GO:0012505">
    <property type="term" value="C:endomembrane system"/>
    <property type="evidence" value="ECO:0007669"/>
    <property type="project" value="UniProtKB-SubCell"/>
</dbReference>
<dbReference type="AlphaFoldDB" id="A0ABD3QE98"/>
<keyword evidence="3" id="KW-1003">Cell membrane</keyword>
<evidence type="ECO:0000256" key="7">
    <source>
        <dbReference type="ARBA" id="ARBA00022737"/>
    </source>
</evidence>
<dbReference type="InterPro" id="IPR001611">
    <property type="entry name" value="Leu-rich_rpt"/>
</dbReference>
<evidence type="ECO:0000256" key="6">
    <source>
        <dbReference type="ARBA" id="ARBA00022729"/>
    </source>
</evidence>
<proteinExistence type="inferred from homology"/>
<keyword evidence="7" id="KW-0677">Repeat</keyword>
<evidence type="ECO:0000313" key="13">
    <source>
        <dbReference type="Proteomes" id="UP001530400"/>
    </source>
</evidence>
<dbReference type="PANTHER" id="PTHR48062">
    <property type="entry name" value="RECEPTOR-LIKE PROTEIN 14"/>
    <property type="match status" value="1"/>
</dbReference>
<evidence type="ECO:0000256" key="10">
    <source>
        <dbReference type="ARBA" id="ARBA00037847"/>
    </source>
</evidence>
<comment type="similarity">
    <text evidence="2">Belongs to the RLP family.</text>
</comment>
<comment type="caution">
    <text evidence="12">The sequence shown here is derived from an EMBL/GenBank/DDBJ whole genome shotgun (WGS) entry which is preliminary data.</text>
</comment>
<keyword evidence="6" id="KW-0732">Signal</keyword>
<evidence type="ECO:0000256" key="11">
    <source>
        <dbReference type="SAM" id="MobiDB-lite"/>
    </source>
</evidence>
<keyword evidence="9" id="KW-0472">Membrane</keyword>
<evidence type="ECO:0000256" key="4">
    <source>
        <dbReference type="ARBA" id="ARBA00022614"/>
    </source>
</evidence>
<name>A0ABD3QE98_9STRA</name>
<evidence type="ECO:0000256" key="9">
    <source>
        <dbReference type="ARBA" id="ARBA00023136"/>
    </source>
</evidence>
<keyword evidence="4" id="KW-0433">Leucine-rich repeat</keyword>
<dbReference type="Proteomes" id="UP001530400">
    <property type="component" value="Unassembled WGS sequence"/>
</dbReference>
<evidence type="ECO:0000256" key="5">
    <source>
        <dbReference type="ARBA" id="ARBA00022692"/>
    </source>
</evidence>
<dbReference type="Gene3D" id="3.80.10.10">
    <property type="entry name" value="Ribonuclease Inhibitor"/>
    <property type="match status" value="3"/>
</dbReference>
<keyword evidence="8" id="KW-1133">Transmembrane helix</keyword>
<keyword evidence="13" id="KW-1185">Reference proteome</keyword>
<sequence>MGAKSVGTALFAMTALFSPANYTTLAESDKTGGLRRKRSGNYKQSDPTSSRRRLSIDEELQRFFLPTKEKDNVIDEIDMRELLIQMNMDLPSMSIIITDPPTPAPTAQPTPAPTESLAPTVTNCDNPGTCENRLKEQIYAVSVRVGTTEQLNDPNSAQSKASDWIVEQCDADPPIDPCDVALLNLNEQRYALAVLYFSLGGDAWNYGANPGLDPGAPAGQWMSGLNYCEWGAEVAGEDGSSFNQLVCDEFGNVLNLNLQSNNMIGLLAPEIGVLQFMTSFISFFNAIEGPIPTSLGLISPLQTFDVESNAMDGELFKPEYAGPDGLKEIVNFRASLNNFIGSIPTEIGQWTKLQNLWFADNELTGTMPSEIGNCVDMGAFLLYSNQIAGTLPTELGNMNVLTWIDMEENQIVGTIPEELYSNLELEQVILKSNQLSGTVSEKVGDLAKLTTFWLSFNELTGPIPSTIGNCQALEELELQNNKMSGPIPVELGNIQTIEFVSVEQNELTGPLPTEIFSPSLAALRILYVNNNKLTGQIPDNYGQLPRIKDLWMNDNLLSGTLPIIAEGEFLFLEELLVNNNDITGEVDDSLCLIRNNTVPGGQLGVFHADCQPPGSGGAPQIQCSCCTACFE</sequence>
<dbReference type="SUPFAM" id="SSF52058">
    <property type="entry name" value="L domain-like"/>
    <property type="match status" value="1"/>
</dbReference>
<reference evidence="12 13" key="1">
    <citation type="submission" date="2024-10" db="EMBL/GenBank/DDBJ databases">
        <title>Updated reference genomes for cyclostephanoid diatoms.</title>
        <authorList>
            <person name="Roberts W.R."/>
            <person name="Alverson A.J."/>
        </authorList>
    </citation>
    <scope>NUCLEOTIDE SEQUENCE [LARGE SCALE GENOMIC DNA]</scope>
    <source>
        <strain evidence="12 13">AJA010-31</strain>
    </source>
</reference>
<evidence type="ECO:0008006" key="14">
    <source>
        <dbReference type="Google" id="ProtNLM"/>
    </source>
</evidence>
<dbReference type="FunFam" id="3.80.10.10:FF:000383">
    <property type="entry name" value="Leucine-rich repeat receptor protein kinase EMS1"/>
    <property type="match status" value="2"/>
</dbReference>
<comment type="subcellular location">
    <subcellularLocation>
        <location evidence="1">Cell membrane</location>
    </subcellularLocation>
    <subcellularLocation>
        <location evidence="10">Endomembrane system</location>
        <topology evidence="10">Single-pass membrane protein</topology>
    </subcellularLocation>
</comment>
<accession>A0ABD3QE98</accession>
<feature type="region of interest" description="Disordered" evidence="11">
    <location>
        <begin position="29"/>
        <end position="52"/>
    </location>
</feature>
<dbReference type="EMBL" id="JALLPJ020000208">
    <property type="protein sequence ID" value="KAL3798725.1"/>
    <property type="molecule type" value="Genomic_DNA"/>
</dbReference>
<evidence type="ECO:0000256" key="1">
    <source>
        <dbReference type="ARBA" id="ARBA00004236"/>
    </source>
</evidence>
<dbReference type="Pfam" id="PF00560">
    <property type="entry name" value="LRR_1"/>
    <property type="match status" value="4"/>
</dbReference>
<dbReference type="InterPro" id="IPR032675">
    <property type="entry name" value="LRR_dom_sf"/>
</dbReference>
<evidence type="ECO:0000256" key="2">
    <source>
        <dbReference type="ARBA" id="ARBA00009592"/>
    </source>
</evidence>
<evidence type="ECO:0000256" key="3">
    <source>
        <dbReference type="ARBA" id="ARBA00022475"/>
    </source>
</evidence>
<evidence type="ECO:0000256" key="8">
    <source>
        <dbReference type="ARBA" id="ARBA00022989"/>
    </source>
</evidence>
<protein>
    <recommendedName>
        <fullName evidence="14">L domain-like protein</fullName>
    </recommendedName>
</protein>
<dbReference type="InterPro" id="IPR051502">
    <property type="entry name" value="RLP_Defense_Trigger"/>
</dbReference>
<organism evidence="12 13">
    <name type="scientific">Cyclotella atomus</name>
    <dbReference type="NCBI Taxonomy" id="382360"/>
    <lineage>
        <taxon>Eukaryota</taxon>
        <taxon>Sar</taxon>
        <taxon>Stramenopiles</taxon>
        <taxon>Ochrophyta</taxon>
        <taxon>Bacillariophyta</taxon>
        <taxon>Coscinodiscophyceae</taxon>
        <taxon>Thalassiosirophycidae</taxon>
        <taxon>Stephanodiscales</taxon>
        <taxon>Stephanodiscaceae</taxon>
        <taxon>Cyclotella</taxon>
    </lineage>
</organism>
<keyword evidence="5" id="KW-0812">Transmembrane</keyword>
<dbReference type="PANTHER" id="PTHR48062:SF52">
    <property type="entry name" value="RECEPTOR-LIKE PROTEIN 8-RELATED"/>
    <property type="match status" value="1"/>
</dbReference>